<dbReference type="InterPro" id="IPR003593">
    <property type="entry name" value="AAA+_ATPase"/>
</dbReference>
<sequence>MVQDYARNQLLGVCHKLLILKEAKLDTDFCEVIGFVIGAQGRSHIVSKLLEDLVRLKRGEASVHQIFLDSDTSDRSVHRAIQHSNWMGLIHETSESMVKIAKDIHKEFFKKSGNLNAVSRKGLKHFIGEEDFGYFIDSLVDISIFNSFGIRELFLREIDQLVKEVDITHYKYPKQFERLSEVFELNEVQKNLLYFYYLSETIEPLEDFIRRTSLDYRERKKASLAFSKILKISHSKIKKELRSNSKLCQAMLLEIDENDISLSDHICDFLQNDDEDSDIFSFFFEKADVSNSLAVENHRLKKEEVDAFKFLLKCSKGSNHLLYGAPGTGKTEFTKSIGRKLGVDVYMIKTHDSDSGDMLKEKRSALMAAKSMLSKNSILVIDEAEEILGSGSSAFYKDKSDHKAWLNTYLEDHSINIVWITNDMTMHPSTKRRFDLAVCFESFSRKQRVSALKNIQASANLELFSQDELEVIAKDYSLDPGALNLSFQKMGALADERVNKKNIIYTLLNSQMKLLKGREVSEKPLETFYNPNFVNTSLEESEIIATVKRFYEEGDSIRNLCVLFQGVPGTGKTEYAKYISEALEKNMNVKRASDILSSMWGGTEKQIAEMFSAAERDGDILFLDECDSLFKPRGNAEYSWMVSETNELLTQMERFKGVLICATNFVENIDRAAMRRFHLKIKFDDLKANALPQVFETFYNKFNGGVISKEDLSSLKLLKGLNPGDFKAVYNAIVFTKGITNKEIISRLKDEISYKVKRSPMGLMGV</sequence>
<dbReference type="Pfam" id="PF00004">
    <property type="entry name" value="AAA"/>
    <property type="match status" value="2"/>
</dbReference>
<organism evidence="5 6">
    <name type="scientific">Halobacteriovorax marinus</name>
    <dbReference type="NCBI Taxonomy" id="97084"/>
    <lineage>
        <taxon>Bacteria</taxon>
        <taxon>Pseudomonadati</taxon>
        <taxon>Bdellovibrionota</taxon>
        <taxon>Bacteriovoracia</taxon>
        <taxon>Bacteriovoracales</taxon>
        <taxon>Halobacteriovoraceae</taxon>
        <taxon>Halobacteriovorax</taxon>
    </lineage>
</organism>
<dbReference type="PANTHER" id="PTHR23073">
    <property type="entry name" value="26S PROTEASOME REGULATORY SUBUNIT"/>
    <property type="match status" value="1"/>
</dbReference>
<dbReference type="GO" id="GO:0016887">
    <property type="term" value="F:ATP hydrolysis activity"/>
    <property type="evidence" value="ECO:0007669"/>
    <property type="project" value="InterPro"/>
</dbReference>
<keyword evidence="3" id="KW-0067">ATP-binding</keyword>
<dbReference type="CDD" id="cd19481">
    <property type="entry name" value="RecA-like_protease"/>
    <property type="match status" value="1"/>
</dbReference>
<comment type="caution">
    <text evidence="5">The sequence shown here is derived from an EMBL/GenBank/DDBJ whole genome shotgun (WGS) entry which is preliminary data.</text>
</comment>
<feature type="domain" description="AAA+ ATPase" evidence="4">
    <location>
        <begin position="316"/>
        <end position="444"/>
    </location>
</feature>
<dbReference type="CDD" id="cd00009">
    <property type="entry name" value="AAA"/>
    <property type="match status" value="1"/>
</dbReference>
<evidence type="ECO:0000313" key="6">
    <source>
        <dbReference type="Proteomes" id="UP000196531"/>
    </source>
</evidence>
<reference evidence="6" key="1">
    <citation type="journal article" date="2017" name="Proc. Natl. Acad. Sci. U.S.A.">
        <title>Simulation of Deepwater Horizon oil plume reveals substrate specialization within a complex community of hydrocarbon-degraders.</title>
        <authorList>
            <person name="Hu P."/>
            <person name="Dubinsky E.A."/>
            <person name="Probst A.J."/>
            <person name="Wang J."/>
            <person name="Sieber C.M.K."/>
            <person name="Tom L.M."/>
            <person name="Gardinali P."/>
            <person name="Banfield J.F."/>
            <person name="Atlas R.M."/>
            <person name="Andersen G.L."/>
        </authorList>
    </citation>
    <scope>NUCLEOTIDE SEQUENCE [LARGE SCALE GENOMIC DNA]</scope>
</reference>
<dbReference type="Proteomes" id="UP000196531">
    <property type="component" value="Unassembled WGS sequence"/>
</dbReference>
<evidence type="ECO:0000259" key="4">
    <source>
        <dbReference type="SMART" id="SM00382"/>
    </source>
</evidence>
<dbReference type="Gene3D" id="3.40.50.300">
    <property type="entry name" value="P-loop containing nucleotide triphosphate hydrolases"/>
    <property type="match status" value="2"/>
</dbReference>
<dbReference type="AlphaFoldDB" id="A0A1Y5F5A3"/>
<dbReference type="SUPFAM" id="SSF52540">
    <property type="entry name" value="P-loop containing nucleoside triphosphate hydrolases"/>
    <property type="match status" value="2"/>
</dbReference>
<evidence type="ECO:0000256" key="1">
    <source>
        <dbReference type="ARBA" id="ARBA00006914"/>
    </source>
</evidence>
<name>A0A1Y5F5A3_9BACT</name>
<comment type="similarity">
    <text evidence="1">Belongs to the AAA ATPase family.</text>
</comment>
<accession>A0A1Y5F5A3</accession>
<dbReference type="SMART" id="SM00382">
    <property type="entry name" value="AAA"/>
    <property type="match status" value="2"/>
</dbReference>
<dbReference type="GO" id="GO:0005524">
    <property type="term" value="F:ATP binding"/>
    <property type="evidence" value="ECO:0007669"/>
    <property type="project" value="UniProtKB-KW"/>
</dbReference>
<evidence type="ECO:0000313" key="5">
    <source>
        <dbReference type="EMBL" id="OUR95738.1"/>
    </source>
</evidence>
<proteinExistence type="inferred from homology"/>
<dbReference type="InterPro" id="IPR050221">
    <property type="entry name" value="26S_Proteasome_ATPase"/>
</dbReference>
<feature type="domain" description="AAA+ ATPase" evidence="4">
    <location>
        <begin position="558"/>
        <end position="687"/>
    </location>
</feature>
<dbReference type="InterPro" id="IPR003959">
    <property type="entry name" value="ATPase_AAA_core"/>
</dbReference>
<keyword evidence="2" id="KW-0547">Nucleotide-binding</keyword>
<dbReference type="InterPro" id="IPR027417">
    <property type="entry name" value="P-loop_NTPase"/>
</dbReference>
<dbReference type="EMBL" id="MAAO01000007">
    <property type="protein sequence ID" value="OUR95738.1"/>
    <property type="molecule type" value="Genomic_DNA"/>
</dbReference>
<protein>
    <recommendedName>
        <fullName evidence="4">AAA+ ATPase domain-containing protein</fullName>
    </recommendedName>
</protein>
<gene>
    <name evidence="5" type="ORF">A9Q84_14650</name>
</gene>
<evidence type="ECO:0000256" key="3">
    <source>
        <dbReference type="ARBA" id="ARBA00022840"/>
    </source>
</evidence>
<evidence type="ECO:0000256" key="2">
    <source>
        <dbReference type="ARBA" id="ARBA00022741"/>
    </source>
</evidence>